<feature type="transmembrane region" description="Helical" evidence="8">
    <location>
        <begin position="417"/>
        <end position="437"/>
    </location>
</feature>
<dbReference type="Pfam" id="PF02386">
    <property type="entry name" value="TrkH"/>
    <property type="match status" value="1"/>
</dbReference>
<dbReference type="EMBL" id="JACJUU010000003">
    <property type="protein sequence ID" value="MBC2769530.1"/>
    <property type="molecule type" value="Genomic_DNA"/>
</dbReference>
<gene>
    <name evidence="9" type="ORF">GTU67_06330</name>
</gene>
<accession>A0A842HQB4</accession>
<dbReference type="GO" id="GO:0008324">
    <property type="term" value="F:monoatomic cation transmembrane transporter activity"/>
    <property type="evidence" value="ECO:0007669"/>
    <property type="project" value="InterPro"/>
</dbReference>
<evidence type="ECO:0000256" key="4">
    <source>
        <dbReference type="ARBA" id="ARBA00022692"/>
    </source>
</evidence>
<evidence type="ECO:0000256" key="3">
    <source>
        <dbReference type="ARBA" id="ARBA00022475"/>
    </source>
</evidence>
<evidence type="ECO:0000256" key="8">
    <source>
        <dbReference type="SAM" id="Phobius"/>
    </source>
</evidence>
<feature type="transmembrane region" description="Helical" evidence="8">
    <location>
        <begin position="308"/>
        <end position="341"/>
    </location>
</feature>
<keyword evidence="6" id="KW-0406">Ion transport</keyword>
<evidence type="ECO:0000313" key="9">
    <source>
        <dbReference type="EMBL" id="MBC2769530.1"/>
    </source>
</evidence>
<feature type="transmembrane region" description="Helical" evidence="8">
    <location>
        <begin position="234"/>
        <end position="259"/>
    </location>
</feature>
<reference evidence="9 10" key="1">
    <citation type="submission" date="2020-08" db="EMBL/GenBank/DDBJ databases">
        <title>Paraeoetvoesia sp. YC-7-48 draft genome sequence.</title>
        <authorList>
            <person name="Yao L."/>
        </authorList>
    </citation>
    <scope>NUCLEOTIDE SEQUENCE [LARGE SCALE GENOMIC DNA]</scope>
    <source>
        <strain evidence="10">YC-7-48</strain>
    </source>
</reference>
<feature type="transmembrane region" description="Helical" evidence="8">
    <location>
        <begin position="203"/>
        <end position="222"/>
    </location>
</feature>
<comment type="subcellular location">
    <subcellularLocation>
        <location evidence="1">Cell membrane</location>
        <topology evidence="1">Multi-pass membrane protein</topology>
    </subcellularLocation>
</comment>
<keyword evidence="5 8" id="KW-1133">Transmembrane helix</keyword>
<dbReference type="InterPro" id="IPR003445">
    <property type="entry name" value="Cat_transpt"/>
</dbReference>
<organism evidence="9 10">
    <name type="scientific">Pusillimonas minor</name>
    <dbReference type="NCBI Taxonomy" id="2697024"/>
    <lineage>
        <taxon>Bacteria</taxon>
        <taxon>Pseudomonadati</taxon>
        <taxon>Pseudomonadota</taxon>
        <taxon>Betaproteobacteria</taxon>
        <taxon>Burkholderiales</taxon>
        <taxon>Alcaligenaceae</taxon>
        <taxon>Pusillimonas</taxon>
    </lineage>
</organism>
<keyword evidence="3" id="KW-1003">Cell membrane</keyword>
<protein>
    <submittedName>
        <fullName evidence="9">Potassium transporter</fullName>
    </submittedName>
</protein>
<feature type="transmembrane region" description="Helical" evidence="8">
    <location>
        <begin position="362"/>
        <end position="382"/>
    </location>
</feature>
<feature type="transmembrane region" description="Helical" evidence="8">
    <location>
        <begin position="28"/>
        <end position="46"/>
    </location>
</feature>
<evidence type="ECO:0000256" key="5">
    <source>
        <dbReference type="ARBA" id="ARBA00022989"/>
    </source>
</evidence>
<evidence type="ECO:0000313" key="10">
    <source>
        <dbReference type="Proteomes" id="UP000545386"/>
    </source>
</evidence>
<comment type="caution">
    <text evidence="9">The sequence shown here is derived from an EMBL/GenBank/DDBJ whole genome shotgun (WGS) entry which is preliminary data.</text>
</comment>
<feature type="transmembrane region" description="Helical" evidence="8">
    <location>
        <begin position="88"/>
        <end position="112"/>
    </location>
</feature>
<name>A0A842HQB4_9BURK</name>
<evidence type="ECO:0000256" key="2">
    <source>
        <dbReference type="ARBA" id="ARBA00022448"/>
    </source>
</evidence>
<evidence type="ECO:0000256" key="6">
    <source>
        <dbReference type="ARBA" id="ARBA00023065"/>
    </source>
</evidence>
<dbReference type="PANTHER" id="PTHR32024:SF1">
    <property type="entry name" value="KTR SYSTEM POTASSIUM UPTAKE PROTEIN B"/>
    <property type="match status" value="1"/>
</dbReference>
<keyword evidence="2" id="KW-0813">Transport</keyword>
<evidence type="ECO:0000256" key="1">
    <source>
        <dbReference type="ARBA" id="ARBA00004651"/>
    </source>
</evidence>
<dbReference type="AlphaFoldDB" id="A0A842HQB4"/>
<dbReference type="RefSeq" id="WP_185779247.1">
    <property type="nucleotide sequence ID" value="NZ_JACJUU010000003.1"/>
</dbReference>
<keyword evidence="7 8" id="KW-0472">Membrane</keyword>
<proteinExistence type="predicted"/>
<keyword evidence="10" id="KW-1185">Reference proteome</keyword>
<dbReference type="GO" id="GO:0030001">
    <property type="term" value="P:metal ion transport"/>
    <property type="evidence" value="ECO:0007669"/>
    <property type="project" value="UniProtKB-ARBA"/>
</dbReference>
<dbReference type="PANTHER" id="PTHR32024">
    <property type="entry name" value="TRK SYSTEM POTASSIUM UPTAKE PROTEIN TRKG-RELATED"/>
    <property type="match status" value="1"/>
</dbReference>
<evidence type="ECO:0000256" key="7">
    <source>
        <dbReference type="ARBA" id="ARBA00023136"/>
    </source>
</evidence>
<keyword evidence="4 8" id="KW-0812">Transmembrane</keyword>
<feature type="transmembrane region" description="Helical" evidence="8">
    <location>
        <begin position="142"/>
        <end position="162"/>
    </location>
</feature>
<dbReference type="GO" id="GO:0005886">
    <property type="term" value="C:plasma membrane"/>
    <property type="evidence" value="ECO:0007669"/>
    <property type="project" value="UniProtKB-SubCell"/>
</dbReference>
<sequence>MRNWDPRLTLRHYHQVRHAGRFNASPPMVLAGGFLFLSLMGALLLWMPFSTHHQIEPITALFSAVSAVTLTGLSTVDITSTYTPVGQAILISLVQIGGLGFVTFSIVAALALGKRISLQHQALAQEAFNQTNVATVKQTAYAIIKITLMLELLGIALFTLWWSGSTDFLTALGRGIFHTISAFNNAGVSIEGTHLVGHVDNPAVILLTTALIILGGIGFSVLNDIRQKKAWKTLAPYSKIVLIGSAVMNLIGFVMIWLLEYDNPLTLGPLDAGGQALAAWLQNVTTRTAGFNSVDIASLEDSTTLLMMLYMFIGGGSLSLASGIKIGTFIVLMAAAYSYIFQRPQVVLLKRAVSADTVQKSLALLLVTATLIFSATLIMTMIEDAPFISILFEVVSAVSTTGLSRDLTPTLSWPSQFLVIVLMFIGRLGPLTLIYSLSIQHRGRVRYPETNFQIG</sequence>
<feature type="transmembrane region" description="Helical" evidence="8">
    <location>
        <begin position="58"/>
        <end position="76"/>
    </location>
</feature>
<dbReference type="Proteomes" id="UP000545386">
    <property type="component" value="Unassembled WGS sequence"/>
</dbReference>